<dbReference type="Pfam" id="PF16486">
    <property type="entry name" value="ArgoN"/>
    <property type="match status" value="1"/>
</dbReference>
<dbReference type="Pfam" id="PF16487">
    <property type="entry name" value="ArgoMid"/>
    <property type="match status" value="1"/>
</dbReference>
<dbReference type="InterPro" id="IPR032473">
    <property type="entry name" value="Argonaute_Mid_dom"/>
</dbReference>
<dbReference type="SMART" id="SM00949">
    <property type="entry name" value="PAZ"/>
    <property type="match status" value="1"/>
</dbReference>
<accession>A0A8H8A2X2</accession>
<name>A0A8H8A2X2_9FUNG</name>
<dbReference type="GO" id="GO:0003723">
    <property type="term" value="F:RNA binding"/>
    <property type="evidence" value="ECO:0007669"/>
    <property type="project" value="InterPro"/>
</dbReference>
<dbReference type="InterPro" id="IPR036085">
    <property type="entry name" value="PAZ_dom_sf"/>
</dbReference>
<feature type="domain" description="PAZ" evidence="2">
    <location>
        <begin position="240"/>
        <end position="378"/>
    </location>
</feature>
<evidence type="ECO:0000256" key="1">
    <source>
        <dbReference type="RuleBase" id="RU361178"/>
    </source>
</evidence>
<evidence type="ECO:0000313" key="5">
    <source>
        <dbReference type="Proteomes" id="UP000673691"/>
    </source>
</evidence>
<dbReference type="InterPro" id="IPR003100">
    <property type="entry name" value="PAZ_dom"/>
</dbReference>
<dbReference type="PROSITE" id="PS50821">
    <property type="entry name" value="PAZ"/>
    <property type="match status" value="1"/>
</dbReference>
<evidence type="ECO:0000259" key="2">
    <source>
        <dbReference type="PROSITE" id="PS50821"/>
    </source>
</evidence>
<dbReference type="Pfam" id="PF08699">
    <property type="entry name" value="ArgoL1"/>
    <property type="match status" value="1"/>
</dbReference>
<dbReference type="InterPro" id="IPR032472">
    <property type="entry name" value="ArgoL2"/>
</dbReference>
<reference evidence="4 5" key="1">
    <citation type="journal article" name="Sci. Rep.">
        <title>Genome-scale phylogenetic analyses confirm Olpidium as the closest living zoosporic fungus to the non-flagellated, terrestrial fungi.</title>
        <authorList>
            <person name="Chang Y."/>
            <person name="Rochon D."/>
            <person name="Sekimoto S."/>
            <person name="Wang Y."/>
            <person name="Chovatia M."/>
            <person name="Sandor L."/>
            <person name="Salamov A."/>
            <person name="Grigoriev I.V."/>
            <person name="Stajich J.E."/>
            <person name="Spatafora J.W."/>
        </authorList>
    </citation>
    <scope>NUCLEOTIDE SEQUENCE [LARGE SCALE GENOMIC DNA]</scope>
    <source>
        <strain evidence="4">S191</strain>
    </source>
</reference>
<dbReference type="InterPro" id="IPR032474">
    <property type="entry name" value="Argonaute_N"/>
</dbReference>
<dbReference type="Gene3D" id="3.40.50.2300">
    <property type="match status" value="1"/>
</dbReference>
<dbReference type="PROSITE" id="PS50822">
    <property type="entry name" value="PIWI"/>
    <property type="match status" value="1"/>
</dbReference>
<comment type="similarity">
    <text evidence="1">Belongs to the argonaute family.</text>
</comment>
<organism evidence="4 5">
    <name type="scientific">Olpidium bornovanus</name>
    <dbReference type="NCBI Taxonomy" id="278681"/>
    <lineage>
        <taxon>Eukaryota</taxon>
        <taxon>Fungi</taxon>
        <taxon>Fungi incertae sedis</taxon>
        <taxon>Olpidiomycota</taxon>
        <taxon>Olpidiomycotina</taxon>
        <taxon>Olpidiomycetes</taxon>
        <taxon>Olpidiales</taxon>
        <taxon>Olpidiaceae</taxon>
        <taxon>Olpidium</taxon>
    </lineage>
</organism>
<dbReference type="SMART" id="SM00950">
    <property type="entry name" value="Piwi"/>
    <property type="match status" value="1"/>
</dbReference>
<dbReference type="SUPFAM" id="SSF53098">
    <property type="entry name" value="Ribonuclease H-like"/>
    <property type="match status" value="1"/>
</dbReference>
<keyword evidence="5" id="KW-1185">Reference proteome</keyword>
<dbReference type="Gene3D" id="3.30.420.10">
    <property type="entry name" value="Ribonuclease H-like superfamily/Ribonuclease H"/>
    <property type="match status" value="1"/>
</dbReference>
<dbReference type="InterPro" id="IPR003165">
    <property type="entry name" value="Piwi"/>
</dbReference>
<comment type="caution">
    <text evidence="4">The sequence shown here is derived from an EMBL/GenBank/DDBJ whole genome shotgun (WGS) entry which is preliminary data.</text>
</comment>
<dbReference type="SUPFAM" id="SSF101690">
    <property type="entry name" value="PAZ domain"/>
    <property type="match status" value="1"/>
</dbReference>
<dbReference type="Pfam" id="PF16488">
    <property type="entry name" value="ArgoL2"/>
    <property type="match status" value="1"/>
</dbReference>
<dbReference type="InterPro" id="IPR014811">
    <property type="entry name" value="ArgoL1"/>
</dbReference>
<sequence length="768" mass="85905">MVATVTAQLGQVKLGTSNRSEIVRRPATSKAGKPCKVRANLYEIKKLPEQMVYHYDIVTRDITRVEGEQRAVAADRKLPKSKNIMILKQLGVVEKKELGNFVYDGEKNLYSSKKYPFEKKSFDVVLPPSNEGRGGTYQVKLVLVNQFDITAVLLYATKKTDEEPMEAINYLNTALTYHLSDQYLVFRRSVLLPQNASPLGGGVELWQGFFSSVRVGQGAVYINADITSCAMVEAKNVIDFCSNILRKNPNDMARGLADRERVALERRLKGLMLTTTHRGERQSRRKCSGLTRETPNQIKFVAAAFCCSRADAGAVKLLIHFNFKCRFKNEDSGQELTVTQYFKQKYNIALRFPNMPCVCWGSKARQIRMPMEVCSILPGQRYLKKLDGDQTSNVIRATVTKPNERLRKITDGIQNVLALQNNATLRELGIQVDPQQVVVEGRVLPVPSLKYGPETMIPKEGKWNLLKQKFHEPAKIPAWGVVSFGRCRVQEVERFVDAMVGVFKRVGISCGDPKPPIIMSQPQNFEDGLRRCAQAVNQKTKQNPSMVLFIMNNRNELYDSVKNFLECKIGIPSQCVLDKNVSKAQDQTCMNIAMKINAKMDGVNTIVGVASPVLQVPTMVVGADVSHAAPGSGAPSISSVRPETYLQCRSAVRQSSVNNGHGGCLQVVASFDRFAFKYGASVRLSNPRQEPISNLEEMMKERLTIFFKRNNRWPERLLVYRDGVSSGQYDVVRNEEITAIRSACKGLNISAKLTFIIGEIGFWTVAAC</sequence>
<dbReference type="Pfam" id="PF02171">
    <property type="entry name" value="Piwi"/>
    <property type="match status" value="1"/>
</dbReference>
<gene>
    <name evidence="4" type="ORF">BJ554DRAFT_5349</name>
</gene>
<dbReference type="EMBL" id="JAEFCI010000248">
    <property type="protein sequence ID" value="KAG5463683.1"/>
    <property type="molecule type" value="Genomic_DNA"/>
</dbReference>
<protein>
    <submittedName>
        <fullName evidence="4">Uncharacterized protein</fullName>
    </submittedName>
</protein>
<dbReference type="InterPro" id="IPR036397">
    <property type="entry name" value="RNaseH_sf"/>
</dbReference>
<dbReference type="CDD" id="cd02846">
    <property type="entry name" value="PAZ_argonaute_like"/>
    <property type="match status" value="1"/>
</dbReference>
<dbReference type="Proteomes" id="UP000673691">
    <property type="component" value="Unassembled WGS sequence"/>
</dbReference>
<evidence type="ECO:0000259" key="3">
    <source>
        <dbReference type="PROSITE" id="PS50822"/>
    </source>
</evidence>
<dbReference type="InterPro" id="IPR012337">
    <property type="entry name" value="RNaseH-like_sf"/>
</dbReference>
<dbReference type="Gene3D" id="2.170.260.10">
    <property type="entry name" value="paz domain"/>
    <property type="match status" value="1"/>
</dbReference>
<dbReference type="OrthoDB" id="10252740at2759"/>
<evidence type="ECO:0000313" key="4">
    <source>
        <dbReference type="EMBL" id="KAG5463683.1"/>
    </source>
</evidence>
<dbReference type="SMART" id="SM01163">
    <property type="entry name" value="DUF1785"/>
    <property type="match status" value="1"/>
</dbReference>
<feature type="domain" description="Piwi" evidence="3">
    <location>
        <begin position="545"/>
        <end position="757"/>
    </location>
</feature>
<proteinExistence type="inferred from homology"/>
<dbReference type="PANTHER" id="PTHR22891">
    <property type="entry name" value="EUKARYOTIC TRANSLATION INITIATION FACTOR 2C"/>
    <property type="match status" value="1"/>
</dbReference>
<dbReference type="AlphaFoldDB" id="A0A8H8A2X2"/>
<dbReference type="Pfam" id="PF02170">
    <property type="entry name" value="PAZ"/>
    <property type="match status" value="1"/>
</dbReference>